<keyword evidence="3" id="KW-1185">Reference proteome</keyword>
<protein>
    <submittedName>
        <fullName evidence="2">Phage holin family protein</fullName>
    </submittedName>
</protein>
<evidence type="ECO:0000313" key="2">
    <source>
        <dbReference type="EMBL" id="MEE6146513.1"/>
    </source>
</evidence>
<feature type="transmembrane region" description="Helical" evidence="1">
    <location>
        <begin position="80"/>
        <end position="109"/>
    </location>
</feature>
<dbReference type="PANTHER" id="PTHR37309:SF1">
    <property type="entry name" value="SLR0284 PROTEIN"/>
    <property type="match status" value="1"/>
</dbReference>
<evidence type="ECO:0000256" key="1">
    <source>
        <dbReference type="SAM" id="Phobius"/>
    </source>
</evidence>
<name>A0ABU7R7E0_9ACTN</name>
<keyword evidence="1" id="KW-0812">Transmembrane</keyword>
<feature type="transmembrane region" description="Helical" evidence="1">
    <location>
        <begin position="29"/>
        <end position="47"/>
    </location>
</feature>
<keyword evidence="1" id="KW-1133">Transmembrane helix</keyword>
<reference evidence="2 3" key="1">
    <citation type="submission" date="2024-01" db="EMBL/GenBank/DDBJ databases">
        <title>Description of Olsenella sp. nov., isolated from pig feces.</title>
        <authorList>
            <person name="Chang Y.-H."/>
        </authorList>
    </citation>
    <scope>NUCLEOTIDE SEQUENCE [LARGE SCALE GENOMIC DNA]</scope>
    <source>
        <strain evidence="2 3">YH-ols2223</strain>
    </source>
</reference>
<keyword evidence="1" id="KW-0472">Membrane</keyword>
<organism evidence="2 3">
    <name type="scientific">Olsenella absiana</name>
    <dbReference type="NCBI Taxonomy" id="3115222"/>
    <lineage>
        <taxon>Bacteria</taxon>
        <taxon>Bacillati</taxon>
        <taxon>Actinomycetota</taxon>
        <taxon>Coriobacteriia</taxon>
        <taxon>Coriobacteriales</taxon>
        <taxon>Atopobiaceae</taxon>
        <taxon>Olsenella</taxon>
    </lineage>
</organism>
<gene>
    <name evidence="2" type="ORF">VXJ25_00670</name>
</gene>
<dbReference type="Proteomes" id="UP001332931">
    <property type="component" value="Unassembled WGS sequence"/>
</dbReference>
<dbReference type="PANTHER" id="PTHR37309">
    <property type="entry name" value="SLR0284 PROTEIN"/>
    <property type="match status" value="1"/>
</dbReference>
<dbReference type="EMBL" id="JAZGJQ010000001">
    <property type="protein sequence ID" value="MEE6146513.1"/>
    <property type="molecule type" value="Genomic_DNA"/>
</dbReference>
<comment type="caution">
    <text evidence="2">The sequence shown here is derived from an EMBL/GenBank/DDBJ whole genome shotgun (WGS) entry which is preliminary data.</text>
</comment>
<dbReference type="Pfam" id="PF04020">
    <property type="entry name" value="Phage_holin_4_2"/>
    <property type="match status" value="1"/>
</dbReference>
<evidence type="ECO:0000313" key="3">
    <source>
        <dbReference type="Proteomes" id="UP001332931"/>
    </source>
</evidence>
<dbReference type="RefSeq" id="WP_330957279.1">
    <property type="nucleotide sequence ID" value="NZ_JAZGJQ010000001.1"/>
</dbReference>
<feature type="transmembrane region" description="Helical" evidence="1">
    <location>
        <begin position="54"/>
        <end position="74"/>
    </location>
</feature>
<dbReference type="InterPro" id="IPR007165">
    <property type="entry name" value="Phage_holin_4_2"/>
</dbReference>
<accession>A0ABU7R7E0</accession>
<sequence>MRAVGLWLATAVAVAVAVAIVPGVAVVGGSGGLLVLAAVLAFVNSFVRPVMRLFALPLTVLTLGLFHFVVNALALELASYLALGLFGSGVVLASFGSALVASLVISLVSSVSEAVLGLR</sequence>
<proteinExistence type="predicted"/>